<evidence type="ECO:0000313" key="2">
    <source>
        <dbReference type="Proteomes" id="UP000094256"/>
    </source>
</evidence>
<gene>
    <name evidence="1" type="ORF">AWL63_19025</name>
</gene>
<sequence>MGLMLIQFPTSPVPQKIQWTIEQPGQANRGEFTGRRRVTLLSAAPRLHAQVTMPPILGEDRVLDWRAFVFDCDGIANKFRLVACERDQVNESNVIVDGAGQFGQTLATRGWSSSGQKLKRGHFITVGEQLLVVRAPVIADGTGRATISVKPYIRVQPADGAAIEVRRPYAVMSMTDPKSGWEAGVGQNYAVTFECEEAF</sequence>
<organism evidence="1 2">
    <name type="scientific">Sphingomonas panacis</name>
    <dbReference type="NCBI Taxonomy" id="1560345"/>
    <lineage>
        <taxon>Bacteria</taxon>
        <taxon>Pseudomonadati</taxon>
        <taxon>Pseudomonadota</taxon>
        <taxon>Alphaproteobacteria</taxon>
        <taxon>Sphingomonadales</taxon>
        <taxon>Sphingomonadaceae</taxon>
        <taxon>Sphingomonas</taxon>
    </lineage>
</organism>
<name>A0A1B3ZE99_9SPHN</name>
<dbReference type="Proteomes" id="UP000094256">
    <property type="component" value="Chromosome"/>
</dbReference>
<dbReference type="AlphaFoldDB" id="A0A1B3ZE99"/>
<dbReference type="STRING" id="1560345.AWL63_19025"/>
<keyword evidence="2" id="KW-1185">Reference proteome</keyword>
<proteinExistence type="predicted"/>
<dbReference type="KEGG" id="span:AWL63_19025"/>
<evidence type="ECO:0000313" key="1">
    <source>
        <dbReference type="EMBL" id="AOH85723.1"/>
    </source>
</evidence>
<dbReference type="EMBL" id="CP014168">
    <property type="protein sequence ID" value="AOH85723.1"/>
    <property type="molecule type" value="Genomic_DNA"/>
</dbReference>
<accession>A0A1B3ZE99</accession>
<reference evidence="1 2" key="1">
    <citation type="submission" date="2016-01" db="EMBL/GenBank/DDBJ databases">
        <title>Complete genome and mega plasmid sequence of Sphingomonas panacis DCY99 elicits systemic resistance in rice to Xanthomonas oryzae.</title>
        <authorList>
            <person name="Kim Y.J."/>
            <person name="Yang D.C."/>
            <person name="Sing P."/>
        </authorList>
    </citation>
    <scope>NUCLEOTIDE SEQUENCE [LARGE SCALE GENOMIC DNA]</scope>
    <source>
        <strain evidence="1 2">DCY99</strain>
    </source>
</reference>
<protein>
    <submittedName>
        <fullName evidence="1">Uncharacterized protein</fullName>
    </submittedName>
</protein>